<keyword evidence="3" id="KW-1185">Reference proteome</keyword>
<proteinExistence type="predicted"/>
<reference evidence="2 3" key="1">
    <citation type="submission" date="2016-02" db="EMBL/GenBank/DDBJ databases">
        <authorList>
            <person name="Teng J.L."/>
            <person name="Tang Y."/>
            <person name="Huang Y."/>
            <person name="Guo F."/>
            <person name="Wei W."/>
            <person name="Chen J.H."/>
            <person name="Wong S.Y."/>
            <person name="Lau S.K."/>
            <person name="Woo P.C."/>
        </authorList>
    </citation>
    <scope>NUCLEOTIDE SEQUENCE [LARGE SCALE GENOMIC DNA]</scope>
    <source>
        <strain evidence="2 3">JCM 13375</strain>
    </source>
</reference>
<protein>
    <recommendedName>
        <fullName evidence="1">GmrSD restriction endonucleases N-terminal domain-containing protein</fullName>
    </recommendedName>
</protein>
<dbReference type="PANTHER" id="PTHR39639:SF1">
    <property type="entry name" value="DUF262 DOMAIN-CONTAINING PROTEIN"/>
    <property type="match status" value="1"/>
</dbReference>
<organism evidence="2 3">
    <name type="scientific">Tsukamurella pseudospumae</name>
    <dbReference type="NCBI Taxonomy" id="239498"/>
    <lineage>
        <taxon>Bacteria</taxon>
        <taxon>Bacillati</taxon>
        <taxon>Actinomycetota</taxon>
        <taxon>Actinomycetes</taxon>
        <taxon>Mycobacteriales</taxon>
        <taxon>Tsukamurellaceae</taxon>
        <taxon>Tsukamurella</taxon>
    </lineage>
</organism>
<evidence type="ECO:0000313" key="3">
    <source>
        <dbReference type="Proteomes" id="UP000070409"/>
    </source>
</evidence>
<dbReference type="EMBL" id="LSRE01000048">
    <property type="protein sequence ID" value="KXO90460.1"/>
    <property type="molecule type" value="Genomic_DNA"/>
</dbReference>
<evidence type="ECO:0000259" key="1">
    <source>
        <dbReference type="Pfam" id="PF03235"/>
    </source>
</evidence>
<comment type="caution">
    <text evidence="2">The sequence shown here is derived from an EMBL/GenBank/DDBJ whole genome shotgun (WGS) entry which is preliminary data.</text>
</comment>
<dbReference type="RefSeq" id="WP_068746727.1">
    <property type="nucleotide sequence ID" value="NZ_LSRE01000048.1"/>
</dbReference>
<dbReference type="InterPro" id="IPR004919">
    <property type="entry name" value="GmrSD_N"/>
</dbReference>
<dbReference type="PANTHER" id="PTHR39639">
    <property type="entry name" value="CHROMOSOME 16, WHOLE GENOME SHOTGUN SEQUENCE"/>
    <property type="match status" value="1"/>
</dbReference>
<sequence>MDHDERVAAADDRTLRDDELEDLIDVERSPARVTFSTQDMSIDALVKRINRKSMLVPQFGGADELVQVPGFQRGFVWSKAQMDKFIESLLLGYPVPGLFLVKQTGDNRMLILDGQQRLITLQRFYKGTHEGKVFALSYVADEFKGLTYDTLDESLQFKLDDSYMQATIVSADGSEEVNDSIFQIFERLNSGGTQLTPHEIRVALYAGELMASIERLNSDENWRILFAGNNSKVKSKRIRDHELILRIMALYTDSGNYNRPLKTFLNKFAGASRTLDMSSDRRGHLFLLACEVVNREVGPTAFRRASGNQVNTAQAEAVMVAVMEILERGDTPTDLSAKFIRLVADDEFLKSSGRATADKDAVESRLSRARHFLG</sequence>
<evidence type="ECO:0000313" key="2">
    <source>
        <dbReference type="EMBL" id="KXO90460.1"/>
    </source>
</evidence>
<name>A0A137YWZ1_9ACTN</name>
<accession>A0A137YWZ1</accession>
<gene>
    <name evidence="2" type="ORF">AXK61_07525</name>
</gene>
<feature type="domain" description="GmrSD restriction endonucleases N-terminal" evidence="1">
    <location>
        <begin position="66"/>
        <end position="205"/>
    </location>
</feature>
<dbReference type="Pfam" id="PF03235">
    <property type="entry name" value="GmrSD_N"/>
    <property type="match status" value="1"/>
</dbReference>
<dbReference type="Proteomes" id="UP000070409">
    <property type="component" value="Unassembled WGS sequence"/>
</dbReference>